<gene>
    <name evidence="7" type="ORF">BJ085DRAFT_43699</name>
</gene>
<keyword evidence="4" id="KW-0131">Cell cycle</keyword>
<feature type="repeat" description="WD" evidence="5">
    <location>
        <begin position="297"/>
        <end position="330"/>
    </location>
</feature>
<evidence type="ECO:0000313" key="7">
    <source>
        <dbReference type="EMBL" id="RKP40138.1"/>
    </source>
</evidence>
<dbReference type="PROSITE" id="PS50082">
    <property type="entry name" value="WD_REPEATS_2"/>
    <property type="match status" value="2"/>
</dbReference>
<dbReference type="InterPro" id="IPR033010">
    <property type="entry name" value="Cdc20/Fizzy"/>
</dbReference>
<protein>
    <submittedName>
        <fullName evidence="7">WD40-repeat-containing domain protein</fullName>
    </submittedName>
</protein>
<feature type="repeat" description="WD" evidence="5">
    <location>
        <begin position="77"/>
        <end position="111"/>
    </location>
</feature>
<evidence type="ECO:0000259" key="6">
    <source>
        <dbReference type="Pfam" id="PF24807"/>
    </source>
</evidence>
<dbReference type="Proteomes" id="UP000268162">
    <property type="component" value="Unassembled WGS sequence"/>
</dbReference>
<dbReference type="GO" id="GO:0010997">
    <property type="term" value="F:anaphase-promoting complex binding"/>
    <property type="evidence" value="ECO:0007669"/>
    <property type="project" value="InterPro"/>
</dbReference>
<evidence type="ECO:0000256" key="5">
    <source>
        <dbReference type="PROSITE-ProRule" id="PRU00221"/>
    </source>
</evidence>
<dbReference type="GO" id="GO:1905786">
    <property type="term" value="P:positive regulation of anaphase-promoting complex-dependent catabolic process"/>
    <property type="evidence" value="ECO:0007669"/>
    <property type="project" value="TreeGrafter"/>
</dbReference>
<feature type="domain" description="CDC20/Fizzy WD40" evidence="6">
    <location>
        <begin position="24"/>
        <end position="328"/>
    </location>
</feature>
<dbReference type="PANTHER" id="PTHR19918:SF1">
    <property type="entry name" value="FIZZY-RELATED PROTEIN HOMOLOG"/>
    <property type="match status" value="1"/>
</dbReference>
<proteinExistence type="inferred from homology"/>
<dbReference type="InterPro" id="IPR036322">
    <property type="entry name" value="WD40_repeat_dom_sf"/>
</dbReference>
<reference evidence="8" key="1">
    <citation type="journal article" date="2018" name="Nat. Microbiol.">
        <title>Leveraging single-cell genomics to expand the fungal tree of life.</title>
        <authorList>
            <person name="Ahrendt S.R."/>
            <person name="Quandt C.A."/>
            <person name="Ciobanu D."/>
            <person name="Clum A."/>
            <person name="Salamov A."/>
            <person name="Andreopoulos B."/>
            <person name="Cheng J.F."/>
            <person name="Woyke T."/>
            <person name="Pelin A."/>
            <person name="Henrissat B."/>
            <person name="Reynolds N.K."/>
            <person name="Benny G.L."/>
            <person name="Smith M.E."/>
            <person name="James T.Y."/>
            <person name="Grigoriev I.V."/>
        </authorList>
    </citation>
    <scope>NUCLEOTIDE SEQUENCE [LARGE SCALE GENOMIC DNA]</scope>
    <source>
        <strain evidence="8">RSA 468</strain>
    </source>
</reference>
<dbReference type="PANTHER" id="PTHR19918">
    <property type="entry name" value="CELL DIVISION CYCLE 20 CDC20 FIZZY -RELATED"/>
    <property type="match status" value="1"/>
</dbReference>
<organism evidence="7 8">
    <name type="scientific">Dimargaris cristalligena</name>
    <dbReference type="NCBI Taxonomy" id="215637"/>
    <lineage>
        <taxon>Eukaryota</taxon>
        <taxon>Fungi</taxon>
        <taxon>Fungi incertae sedis</taxon>
        <taxon>Zoopagomycota</taxon>
        <taxon>Kickxellomycotina</taxon>
        <taxon>Dimargaritomycetes</taxon>
        <taxon>Dimargaritales</taxon>
        <taxon>Dimargaritaceae</taxon>
        <taxon>Dimargaris</taxon>
    </lineage>
</organism>
<evidence type="ECO:0000256" key="2">
    <source>
        <dbReference type="ARBA" id="ARBA00022574"/>
    </source>
</evidence>
<dbReference type="GO" id="GO:1990757">
    <property type="term" value="F:ubiquitin ligase activator activity"/>
    <property type="evidence" value="ECO:0007669"/>
    <property type="project" value="TreeGrafter"/>
</dbReference>
<dbReference type="EMBL" id="ML002223">
    <property type="protein sequence ID" value="RKP40138.1"/>
    <property type="molecule type" value="Genomic_DNA"/>
</dbReference>
<comment type="similarity">
    <text evidence="1">Belongs to the WD repeat CDC20/Fizzy family.</text>
</comment>
<dbReference type="SUPFAM" id="SSF50978">
    <property type="entry name" value="WD40 repeat-like"/>
    <property type="match status" value="1"/>
</dbReference>
<evidence type="ECO:0000313" key="8">
    <source>
        <dbReference type="Proteomes" id="UP000268162"/>
    </source>
</evidence>
<keyword evidence="8" id="KW-1185">Reference proteome</keyword>
<keyword evidence="3" id="KW-0677">Repeat</keyword>
<dbReference type="InterPro" id="IPR001680">
    <property type="entry name" value="WD40_rpt"/>
</dbReference>
<dbReference type="InterPro" id="IPR015943">
    <property type="entry name" value="WD40/YVTN_repeat-like_dom_sf"/>
</dbReference>
<keyword evidence="2 5" id="KW-0853">WD repeat</keyword>
<dbReference type="STRING" id="215637.A0A4Q0A2S2"/>
<dbReference type="GO" id="GO:0031145">
    <property type="term" value="P:anaphase-promoting complex-dependent catabolic process"/>
    <property type="evidence" value="ECO:0007669"/>
    <property type="project" value="TreeGrafter"/>
</dbReference>
<evidence type="ECO:0000256" key="1">
    <source>
        <dbReference type="ARBA" id="ARBA00006445"/>
    </source>
</evidence>
<sequence length="351" mass="39018">MLCPPFDPRLQRNRLIDRHPYKILDAPNILDDFYLHLLDWSVRDVIAVALGLEVYLWNARTEHISLLGGLVETGVPVTAVGWSGDGDTLVVGKSQGKLAVWNYATGQKTQEEDLSSAHQDRVGVVTFHQPHGYLTGCRDHIIREFDLRVGPRAVRQYRAHEQEVCGLAVAARGRSGGGDPHLPLFASGGNENCVMVWDQRQQRQPLWCWNDHKAAIRALAWSPHERHILASGGGTADQTIRIRNAKTGTTGQVIETGSQVCNVIWSHTSSELVSAHGYSQHHIALWSYPDFKKIATLTGHRTRVLNSALSPDGENLVTAAADETLRFWKVFKPPSRPSANVALIHQLRALR</sequence>
<evidence type="ECO:0000256" key="3">
    <source>
        <dbReference type="ARBA" id="ARBA00022737"/>
    </source>
</evidence>
<evidence type="ECO:0000256" key="4">
    <source>
        <dbReference type="ARBA" id="ARBA00023306"/>
    </source>
</evidence>
<dbReference type="PROSITE" id="PS50294">
    <property type="entry name" value="WD_REPEATS_REGION"/>
    <property type="match status" value="1"/>
</dbReference>
<dbReference type="Pfam" id="PF24807">
    <property type="entry name" value="WD40_CDC20-Fz"/>
    <property type="match status" value="1"/>
</dbReference>
<dbReference type="Gene3D" id="2.130.10.10">
    <property type="entry name" value="YVTN repeat-like/Quinoprotein amine dehydrogenase"/>
    <property type="match status" value="1"/>
</dbReference>
<dbReference type="GO" id="GO:0005680">
    <property type="term" value="C:anaphase-promoting complex"/>
    <property type="evidence" value="ECO:0007669"/>
    <property type="project" value="TreeGrafter"/>
</dbReference>
<name>A0A4Q0A2S2_9FUNG</name>
<dbReference type="InterPro" id="IPR056150">
    <property type="entry name" value="WD40_CDC20-Fz"/>
</dbReference>
<dbReference type="AlphaFoldDB" id="A0A4Q0A2S2"/>
<accession>A0A4Q0A2S2</accession>
<dbReference type="SMART" id="SM00320">
    <property type="entry name" value="WD40"/>
    <property type="match status" value="6"/>
</dbReference>